<dbReference type="Proteomes" id="UP000286990">
    <property type="component" value="Unassembled WGS sequence"/>
</dbReference>
<dbReference type="OrthoDB" id="1447548at2"/>
<reference evidence="2" key="1">
    <citation type="submission" date="2018-08" db="EMBL/GenBank/DDBJ databases">
        <authorList>
            <person name="Khan S.A."/>
            <person name="J S.E."/>
        </authorList>
    </citation>
    <scope>NUCLEOTIDE SEQUENCE [LARGE SCALE GENOMIC DNA]</scope>
    <source>
        <strain evidence="2">PoM-212</strain>
    </source>
</reference>
<proteinExistence type="predicted"/>
<dbReference type="PANTHER" id="PTHR43751">
    <property type="entry name" value="SULFATASE"/>
    <property type="match status" value="1"/>
</dbReference>
<gene>
    <name evidence="1" type="ORF">DZC72_03160</name>
</gene>
<evidence type="ECO:0000313" key="1">
    <source>
        <dbReference type="EMBL" id="RRQ49613.1"/>
    </source>
</evidence>
<sequence length="132" mass="15130">MSNKRPNIVFILANDYGIMDSQAYAQKFTGVEPSKMFYETTNIDRLINESTAFSQAYANQLYSPTRASIMTGKYAGRLDCTTVMPPRETYYNQNPTTPEGSYAHDVLGNKDNFLIEEVRSVPIKDMFYEYFV</sequence>
<dbReference type="AlphaFoldDB" id="A0A3R8Q4H1"/>
<dbReference type="RefSeq" id="WP_125221434.1">
    <property type="nucleotide sequence ID" value="NZ_QUSX01000001.1"/>
</dbReference>
<name>A0A3R8Q4H1_9FLAO</name>
<organism evidence="1 2">
    <name type="scientific">Maribacter algicola</name>
    <dbReference type="NCBI Taxonomy" id="2498892"/>
    <lineage>
        <taxon>Bacteria</taxon>
        <taxon>Pseudomonadati</taxon>
        <taxon>Bacteroidota</taxon>
        <taxon>Flavobacteriia</taxon>
        <taxon>Flavobacteriales</taxon>
        <taxon>Flavobacteriaceae</taxon>
        <taxon>Maribacter</taxon>
    </lineage>
</organism>
<dbReference type="SUPFAM" id="SSF53649">
    <property type="entry name" value="Alkaline phosphatase-like"/>
    <property type="match status" value="1"/>
</dbReference>
<dbReference type="InterPro" id="IPR017850">
    <property type="entry name" value="Alkaline_phosphatase_core_sf"/>
</dbReference>
<keyword evidence="2" id="KW-1185">Reference proteome</keyword>
<dbReference type="Gene3D" id="3.40.720.10">
    <property type="entry name" value="Alkaline Phosphatase, subunit A"/>
    <property type="match status" value="1"/>
</dbReference>
<reference evidence="2" key="2">
    <citation type="submission" date="2018-12" db="EMBL/GenBank/DDBJ databases">
        <title>Maribacter lutimaris sp. nov., isolated from marine sediment.</title>
        <authorList>
            <person name="Kim K.K."/>
        </authorList>
    </citation>
    <scope>NUCLEOTIDE SEQUENCE [LARGE SCALE GENOMIC DNA]</scope>
    <source>
        <strain evidence="2">PoM-212</strain>
    </source>
</reference>
<dbReference type="InterPro" id="IPR052701">
    <property type="entry name" value="GAG_Ulvan_Degrading_Sulfatases"/>
</dbReference>
<dbReference type="EMBL" id="QUSX01000001">
    <property type="protein sequence ID" value="RRQ49613.1"/>
    <property type="molecule type" value="Genomic_DNA"/>
</dbReference>
<evidence type="ECO:0000313" key="2">
    <source>
        <dbReference type="Proteomes" id="UP000286990"/>
    </source>
</evidence>
<comment type="caution">
    <text evidence="1">The sequence shown here is derived from an EMBL/GenBank/DDBJ whole genome shotgun (WGS) entry which is preliminary data.</text>
</comment>
<protein>
    <submittedName>
        <fullName evidence="1">Uncharacterized protein</fullName>
    </submittedName>
</protein>
<accession>A0A3R8Q4H1</accession>